<dbReference type="GO" id="GO:0008253">
    <property type="term" value="F:5'-nucleotidase activity"/>
    <property type="evidence" value="ECO:0007669"/>
    <property type="project" value="InterPro"/>
</dbReference>
<protein>
    <submittedName>
        <fullName evidence="1">Pyrimidine 5'-nucleotidase</fullName>
    </submittedName>
</protein>
<dbReference type="GeneID" id="96874575"/>
<dbReference type="Proteomes" id="UP000092528">
    <property type="component" value="Chromosome 2"/>
</dbReference>
<dbReference type="SUPFAM" id="SSF56784">
    <property type="entry name" value="HAD-like"/>
    <property type="match status" value="1"/>
</dbReference>
<dbReference type="SFLD" id="SFLDS00003">
    <property type="entry name" value="Haloacid_Dehalogenase"/>
    <property type="match status" value="1"/>
</dbReference>
<dbReference type="STRING" id="45658.VSVS12_03584"/>
<dbReference type="CDD" id="cd04305">
    <property type="entry name" value="HAD_Neu5Ac-Pase_like"/>
    <property type="match status" value="1"/>
</dbReference>
<keyword evidence="2" id="KW-1185">Reference proteome</keyword>
<dbReference type="EMBL" id="CP016415">
    <property type="protein sequence ID" value="ANU38097.1"/>
    <property type="molecule type" value="Genomic_DNA"/>
</dbReference>
<dbReference type="PRINTS" id="PR00413">
    <property type="entry name" value="HADHALOGNASE"/>
</dbReference>
<dbReference type="NCBIfam" id="TIGR01549">
    <property type="entry name" value="HAD-SF-IA-v1"/>
    <property type="match status" value="1"/>
</dbReference>
<proteinExistence type="predicted"/>
<dbReference type="Gene3D" id="3.40.50.1000">
    <property type="entry name" value="HAD superfamily/HAD-like"/>
    <property type="match status" value="1"/>
</dbReference>
<dbReference type="PATRIC" id="fig|45658.7.peg.2993"/>
<reference evidence="1 2" key="1">
    <citation type="submission" date="2016-07" db="EMBL/GenBank/DDBJ databases">
        <title>Genome sequencing of Vibrio scophthalmi strain VS-05, an isolated from Paralichthys olivaceus.</title>
        <authorList>
            <person name="Han H.-J."/>
        </authorList>
    </citation>
    <scope>NUCLEOTIDE SEQUENCE [LARGE SCALE GENOMIC DNA]</scope>
    <source>
        <strain evidence="1 2">VS-05</strain>
    </source>
</reference>
<dbReference type="InterPro" id="IPR036412">
    <property type="entry name" value="HAD-like_sf"/>
</dbReference>
<evidence type="ECO:0000313" key="1">
    <source>
        <dbReference type="EMBL" id="ANU38097.1"/>
    </source>
</evidence>
<dbReference type="NCBIfam" id="TIGR02254">
    <property type="entry name" value="YjjG_YfnB"/>
    <property type="match status" value="1"/>
</dbReference>
<evidence type="ECO:0000313" key="2">
    <source>
        <dbReference type="Proteomes" id="UP000092528"/>
    </source>
</evidence>
<organism evidence="1 2">
    <name type="scientific">Vibrio scophthalmi</name>
    <dbReference type="NCBI Taxonomy" id="45658"/>
    <lineage>
        <taxon>Bacteria</taxon>
        <taxon>Pseudomonadati</taxon>
        <taxon>Pseudomonadota</taxon>
        <taxon>Gammaproteobacteria</taxon>
        <taxon>Vibrionales</taxon>
        <taxon>Vibrionaceae</taxon>
        <taxon>Vibrio</taxon>
    </lineage>
</organism>
<dbReference type="InterPro" id="IPR052550">
    <property type="entry name" value="Pyrimidine_5'-ntase_YjjG"/>
</dbReference>
<dbReference type="InterPro" id="IPR023214">
    <property type="entry name" value="HAD_sf"/>
</dbReference>
<sequence>MKYDWILFDADETLFHFDAFKGMQLMFERMGVEYTQDDFAQYQQINKPLWVDYQNGTITADDIKHIRFKGYAEQFNTTTSALNSAFLDAMADICSMLPQARELLEALAGKAKLGIITNGFTELQQVRLAKMGLSDTFEQVVISEQVGVAKPDAGIFDYTMEKIGQPCKSKVLMVGDNLHSDVLGGVNYGIDTCWLNRSEEAHDPMIVPSYTVSCLSQLQAILLPGAQ</sequence>
<dbReference type="RefSeq" id="WP_005594482.1">
    <property type="nucleotide sequence ID" value="NZ_CP016415.1"/>
</dbReference>
<dbReference type="NCBIfam" id="NF006976">
    <property type="entry name" value="PRK09449.1"/>
    <property type="match status" value="1"/>
</dbReference>
<dbReference type="Gene3D" id="1.10.150.240">
    <property type="entry name" value="Putative phosphatase, domain 2"/>
    <property type="match status" value="1"/>
</dbReference>
<accession>A0A1C7FEG3</accession>
<dbReference type="Pfam" id="PF00702">
    <property type="entry name" value="Hydrolase"/>
    <property type="match status" value="1"/>
</dbReference>
<dbReference type="PANTHER" id="PTHR47478">
    <property type="match status" value="1"/>
</dbReference>
<gene>
    <name evidence="1" type="ORF">VSVS05_03051</name>
</gene>
<dbReference type="PANTHER" id="PTHR47478:SF1">
    <property type="entry name" value="PYRIMIDINE 5'-NUCLEOTIDASE YJJG"/>
    <property type="match status" value="1"/>
</dbReference>
<dbReference type="AlphaFoldDB" id="A0A1C7FEG3"/>
<dbReference type="InterPro" id="IPR006439">
    <property type="entry name" value="HAD-SF_hydro_IA"/>
</dbReference>
<name>A0A1C7FEG3_9VIBR</name>
<dbReference type="InterPro" id="IPR011951">
    <property type="entry name" value="HAD-SF_hydro_IA_YjjG/PynA"/>
</dbReference>
<dbReference type="SFLD" id="SFLDG01129">
    <property type="entry name" value="C1.5:_HAD__Beta-PGM__Phosphata"/>
    <property type="match status" value="1"/>
</dbReference>
<dbReference type="InterPro" id="IPR023198">
    <property type="entry name" value="PGP-like_dom2"/>
</dbReference>